<evidence type="ECO:0000256" key="8">
    <source>
        <dbReference type="ARBA" id="ARBA00032824"/>
    </source>
</evidence>
<dbReference type="GO" id="GO:0005737">
    <property type="term" value="C:cytoplasm"/>
    <property type="evidence" value="ECO:0007669"/>
    <property type="project" value="TreeGrafter"/>
</dbReference>
<evidence type="ECO:0000256" key="7">
    <source>
        <dbReference type="ARBA" id="ARBA00023284"/>
    </source>
</evidence>
<evidence type="ECO:0000256" key="1">
    <source>
        <dbReference type="ARBA" id="ARBA00003330"/>
    </source>
</evidence>
<dbReference type="GO" id="GO:0008379">
    <property type="term" value="F:thioredoxin peroxidase activity"/>
    <property type="evidence" value="ECO:0007669"/>
    <property type="project" value="TreeGrafter"/>
</dbReference>
<evidence type="ECO:0000256" key="2">
    <source>
        <dbReference type="ARBA" id="ARBA00013017"/>
    </source>
</evidence>
<evidence type="ECO:0000256" key="10">
    <source>
        <dbReference type="ARBA" id="ARBA00042639"/>
    </source>
</evidence>
<evidence type="ECO:0000313" key="14">
    <source>
        <dbReference type="Proteomes" id="UP000318437"/>
    </source>
</evidence>
<dbReference type="SUPFAM" id="SSF52833">
    <property type="entry name" value="Thioredoxin-like"/>
    <property type="match status" value="1"/>
</dbReference>
<comment type="similarity">
    <text evidence="9">Belongs to the peroxiredoxin family. BCP/PrxQ subfamily.</text>
</comment>
<comment type="function">
    <text evidence="1">Thiol-specific peroxidase that catalyzes the reduction of hydrogen peroxide and organic hydroperoxides to water and alcohols, respectively. Plays a role in cell protection against oxidative stress by detoxifying peroxides and as sensor of hydrogen peroxide-mediated signaling events.</text>
</comment>
<dbReference type="GO" id="GO:0045454">
    <property type="term" value="P:cell redox homeostasis"/>
    <property type="evidence" value="ECO:0007669"/>
    <property type="project" value="TreeGrafter"/>
</dbReference>
<comment type="catalytic activity">
    <reaction evidence="11">
        <text>a hydroperoxide + [thioredoxin]-dithiol = an alcohol + [thioredoxin]-disulfide + H2O</text>
        <dbReference type="Rhea" id="RHEA:62620"/>
        <dbReference type="Rhea" id="RHEA-COMP:10698"/>
        <dbReference type="Rhea" id="RHEA-COMP:10700"/>
        <dbReference type="ChEBI" id="CHEBI:15377"/>
        <dbReference type="ChEBI" id="CHEBI:29950"/>
        <dbReference type="ChEBI" id="CHEBI:30879"/>
        <dbReference type="ChEBI" id="CHEBI:35924"/>
        <dbReference type="ChEBI" id="CHEBI:50058"/>
        <dbReference type="EC" id="1.11.1.24"/>
    </reaction>
</comment>
<keyword evidence="6" id="KW-1015">Disulfide bond</keyword>
<dbReference type="PANTHER" id="PTHR42801">
    <property type="entry name" value="THIOREDOXIN-DEPENDENT PEROXIDE REDUCTASE"/>
    <property type="match status" value="1"/>
</dbReference>
<proteinExistence type="inferred from homology"/>
<gene>
    <name evidence="13" type="primary">bcp_3</name>
    <name evidence="13" type="ORF">Pla144_31790</name>
</gene>
<accession>A0A5C6CPK9</accession>
<evidence type="ECO:0000256" key="11">
    <source>
        <dbReference type="ARBA" id="ARBA00049091"/>
    </source>
</evidence>
<protein>
    <recommendedName>
        <fullName evidence="2">thioredoxin-dependent peroxiredoxin</fullName>
        <ecNumber evidence="2">1.11.1.24</ecNumber>
    </recommendedName>
    <alternativeName>
        <fullName evidence="8">Thioredoxin peroxidase</fullName>
    </alternativeName>
    <alternativeName>
        <fullName evidence="10">Thioredoxin-dependent peroxiredoxin Bcp</fullName>
    </alternativeName>
</protein>
<dbReference type="PANTHER" id="PTHR42801:SF7">
    <property type="entry name" value="SLL1159 PROTEIN"/>
    <property type="match status" value="1"/>
</dbReference>
<name>A0A5C6CPK9_9BACT</name>
<organism evidence="13 14">
    <name type="scientific">Bythopirellula polymerisocia</name>
    <dbReference type="NCBI Taxonomy" id="2528003"/>
    <lineage>
        <taxon>Bacteria</taxon>
        <taxon>Pseudomonadati</taxon>
        <taxon>Planctomycetota</taxon>
        <taxon>Planctomycetia</taxon>
        <taxon>Pirellulales</taxon>
        <taxon>Lacipirellulaceae</taxon>
        <taxon>Bythopirellula</taxon>
    </lineage>
</organism>
<dbReference type="CDD" id="cd02970">
    <property type="entry name" value="PRX_like2"/>
    <property type="match status" value="1"/>
</dbReference>
<comment type="caution">
    <text evidence="13">The sequence shown here is derived from an EMBL/GenBank/DDBJ whole genome shotgun (WGS) entry which is preliminary data.</text>
</comment>
<reference evidence="13 14" key="1">
    <citation type="submission" date="2019-02" db="EMBL/GenBank/DDBJ databases">
        <title>Deep-cultivation of Planctomycetes and their phenomic and genomic characterization uncovers novel biology.</title>
        <authorList>
            <person name="Wiegand S."/>
            <person name="Jogler M."/>
            <person name="Boedeker C."/>
            <person name="Pinto D."/>
            <person name="Vollmers J."/>
            <person name="Rivas-Marin E."/>
            <person name="Kohn T."/>
            <person name="Peeters S.H."/>
            <person name="Heuer A."/>
            <person name="Rast P."/>
            <person name="Oberbeckmann S."/>
            <person name="Bunk B."/>
            <person name="Jeske O."/>
            <person name="Meyerdierks A."/>
            <person name="Storesund J.E."/>
            <person name="Kallscheuer N."/>
            <person name="Luecker S."/>
            <person name="Lage O.M."/>
            <person name="Pohl T."/>
            <person name="Merkel B.J."/>
            <person name="Hornburger P."/>
            <person name="Mueller R.-W."/>
            <person name="Bruemmer F."/>
            <person name="Labrenz M."/>
            <person name="Spormann A.M."/>
            <person name="Op Den Camp H."/>
            <person name="Overmann J."/>
            <person name="Amann R."/>
            <person name="Jetten M.S.M."/>
            <person name="Mascher T."/>
            <person name="Medema M.H."/>
            <person name="Devos D.P."/>
            <person name="Kaster A.-K."/>
            <person name="Ovreas L."/>
            <person name="Rohde M."/>
            <person name="Galperin M.Y."/>
            <person name="Jogler C."/>
        </authorList>
    </citation>
    <scope>NUCLEOTIDE SEQUENCE [LARGE SCALE GENOMIC DNA]</scope>
    <source>
        <strain evidence="13 14">Pla144</strain>
    </source>
</reference>
<dbReference type="InterPro" id="IPR036249">
    <property type="entry name" value="Thioredoxin-like_sf"/>
</dbReference>
<keyword evidence="7" id="KW-0676">Redox-active center</keyword>
<dbReference type="EMBL" id="SJPS01000004">
    <property type="protein sequence ID" value="TWU25965.1"/>
    <property type="molecule type" value="Genomic_DNA"/>
</dbReference>
<evidence type="ECO:0000256" key="9">
    <source>
        <dbReference type="ARBA" id="ARBA00038489"/>
    </source>
</evidence>
<dbReference type="GO" id="GO:0034599">
    <property type="term" value="P:cellular response to oxidative stress"/>
    <property type="evidence" value="ECO:0007669"/>
    <property type="project" value="TreeGrafter"/>
</dbReference>
<dbReference type="Pfam" id="PF00578">
    <property type="entry name" value="AhpC-TSA"/>
    <property type="match status" value="1"/>
</dbReference>
<sequence>MAHSRQNKWLANCLFLFICTLVPIESVHSEEPQEKTAQQAAATALKVGDQAIDGVLIDGAGKEVQLSDLWKEGPLVVIWYRGGWCPICMRHLRGIQEAMPQIKEAGAKIVAIAPELPEMSKQTAEKNGFDFLLLSDKGNTLGEKYGIVFKLDPGTATRYQQLFDLEKFNGDASMELPVPVAYVINEKGVITFAYVEPDYRQRVKPGDIVDALKTTPAN</sequence>
<evidence type="ECO:0000256" key="5">
    <source>
        <dbReference type="ARBA" id="ARBA00023002"/>
    </source>
</evidence>
<evidence type="ECO:0000256" key="4">
    <source>
        <dbReference type="ARBA" id="ARBA00022862"/>
    </source>
</evidence>
<keyword evidence="3 13" id="KW-0575">Peroxidase</keyword>
<evidence type="ECO:0000256" key="6">
    <source>
        <dbReference type="ARBA" id="ARBA00023157"/>
    </source>
</evidence>
<evidence type="ECO:0000259" key="12">
    <source>
        <dbReference type="PROSITE" id="PS51352"/>
    </source>
</evidence>
<dbReference type="PROSITE" id="PS51352">
    <property type="entry name" value="THIOREDOXIN_2"/>
    <property type="match status" value="1"/>
</dbReference>
<dbReference type="AlphaFoldDB" id="A0A5C6CPK9"/>
<keyword evidence="14" id="KW-1185">Reference proteome</keyword>
<dbReference type="InterPro" id="IPR013766">
    <property type="entry name" value="Thioredoxin_domain"/>
</dbReference>
<dbReference type="InterPro" id="IPR050924">
    <property type="entry name" value="Peroxiredoxin_BCP/PrxQ"/>
</dbReference>
<keyword evidence="5 13" id="KW-0560">Oxidoreductase</keyword>
<evidence type="ECO:0000313" key="13">
    <source>
        <dbReference type="EMBL" id="TWU25965.1"/>
    </source>
</evidence>
<keyword evidence="4" id="KW-0049">Antioxidant</keyword>
<dbReference type="OrthoDB" id="9809746at2"/>
<dbReference type="InterPro" id="IPR000866">
    <property type="entry name" value="AhpC/TSA"/>
</dbReference>
<feature type="domain" description="Thioredoxin" evidence="12">
    <location>
        <begin position="45"/>
        <end position="217"/>
    </location>
</feature>
<dbReference type="Proteomes" id="UP000318437">
    <property type="component" value="Unassembled WGS sequence"/>
</dbReference>
<dbReference type="Gene3D" id="3.40.30.10">
    <property type="entry name" value="Glutaredoxin"/>
    <property type="match status" value="1"/>
</dbReference>
<evidence type="ECO:0000256" key="3">
    <source>
        <dbReference type="ARBA" id="ARBA00022559"/>
    </source>
</evidence>
<dbReference type="RefSeq" id="WP_146451523.1">
    <property type="nucleotide sequence ID" value="NZ_SJPS01000004.1"/>
</dbReference>
<dbReference type="EC" id="1.11.1.24" evidence="2"/>